<dbReference type="PANTHER" id="PTHR34700">
    <property type="entry name" value="POTASSIUM BINDING PROTEIN KBP"/>
    <property type="match status" value="1"/>
</dbReference>
<evidence type="ECO:0000256" key="3">
    <source>
        <dbReference type="ARBA" id="ARBA00072219"/>
    </source>
</evidence>
<dbReference type="InterPro" id="IPR052196">
    <property type="entry name" value="Bact_Kbp"/>
</dbReference>
<dbReference type="SUPFAM" id="SSF54106">
    <property type="entry name" value="LysM domain"/>
    <property type="match status" value="1"/>
</dbReference>
<sequence>MGLFGFIQDAGEKLFGVPDPAEVSAKIKQHLEDQLLGLHQLEADFDPESRTVTLTGIAPDQAAAEKAVLAAGNVSGVKNVDNRLKLLVQVAAEAAARKAAQNTAQHTDEAATPAPNGSSQAPEAAAQASRFHDVVKGDTLSAIAQKYYGDAKQYQKIFEANQPMLTDPNKIYPGQKLRIPE</sequence>
<feature type="region of interest" description="Disordered" evidence="4">
    <location>
        <begin position="99"/>
        <end position="130"/>
    </location>
</feature>
<name>A0A8T9MUK8_9NEIS</name>
<evidence type="ECO:0000256" key="4">
    <source>
        <dbReference type="SAM" id="MobiDB-lite"/>
    </source>
</evidence>
<evidence type="ECO:0000259" key="5">
    <source>
        <dbReference type="PROSITE" id="PS50914"/>
    </source>
</evidence>
<feature type="compositionally biased region" description="Low complexity" evidence="4">
    <location>
        <begin position="118"/>
        <end position="129"/>
    </location>
</feature>
<dbReference type="NCBIfam" id="NF008399">
    <property type="entry name" value="PRK11198.1"/>
    <property type="match status" value="1"/>
</dbReference>
<evidence type="ECO:0000256" key="2">
    <source>
        <dbReference type="ARBA" id="ARBA00022490"/>
    </source>
</evidence>
<dbReference type="Gene3D" id="3.10.350.10">
    <property type="entry name" value="LysM domain"/>
    <property type="match status" value="1"/>
</dbReference>
<dbReference type="CDD" id="cd00118">
    <property type="entry name" value="LysM"/>
    <property type="match status" value="1"/>
</dbReference>
<evidence type="ECO:0000313" key="7">
    <source>
        <dbReference type="EMBL" id="UOP04186.1"/>
    </source>
</evidence>
<evidence type="ECO:0000259" key="6">
    <source>
        <dbReference type="PROSITE" id="PS51782"/>
    </source>
</evidence>
<feature type="domain" description="BON" evidence="5">
    <location>
        <begin position="19"/>
        <end position="88"/>
    </location>
</feature>
<reference evidence="7" key="1">
    <citation type="journal article" date="2022" name="Res Sq">
        <title>Evolution of multicellular longitudinally dividing oral cavity symbionts (Neisseriaceae).</title>
        <authorList>
            <person name="Nyongesa S."/>
            <person name="Weber P."/>
            <person name="Bernet E."/>
            <person name="Pullido F."/>
            <person name="Nieckarz M."/>
            <person name="Delaby M."/>
            <person name="Nieves C."/>
            <person name="Viehboeck T."/>
            <person name="Krause N."/>
            <person name="Rivera-Millot A."/>
            <person name="Nakamura A."/>
            <person name="Vischer N."/>
            <person name="VanNieuwenhze M."/>
            <person name="Brun Y."/>
            <person name="Cava F."/>
            <person name="Bulgheresi S."/>
            <person name="Veyrier F."/>
        </authorList>
    </citation>
    <scope>NUCLEOTIDE SEQUENCE</scope>
    <source>
        <strain evidence="7">17694</strain>
    </source>
</reference>
<protein>
    <recommendedName>
        <fullName evidence="3">Potassium binding protein Kbp</fullName>
    </recommendedName>
</protein>
<dbReference type="InterPro" id="IPR018392">
    <property type="entry name" value="LysM"/>
</dbReference>
<reference evidence="7" key="2">
    <citation type="submission" date="2024-09" db="EMBL/GenBank/DDBJ databases">
        <authorList>
            <person name="Veyrier F.J."/>
        </authorList>
    </citation>
    <scope>NUCLEOTIDE SEQUENCE</scope>
    <source>
        <strain evidence="7">17694</strain>
    </source>
</reference>
<accession>A0A8T9MUK8</accession>
<dbReference type="InterPro" id="IPR007055">
    <property type="entry name" value="BON_dom"/>
</dbReference>
<dbReference type="InterPro" id="IPR036779">
    <property type="entry name" value="LysM_dom_sf"/>
</dbReference>
<dbReference type="AlphaFoldDB" id="A0A8T9MUK8"/>
<dbReference type="Pfam" id="PF01476">
    <property type="entry name" value="LysM"/>
    <property type="match status" value="1"/>
</dbReference>
<dbReference type="Pfam" id="PF04972">
    <property type="entry name" value="BON"/>
    <property type="match status" value="1"/>
</dbReference>
<keyword evidence="2" id="KW-0963">Cytoplasm</keyword>
<organism evidence="7 8">
    <name type="scientific">Conchiformibius kuhniae</name>
    <dbReference type="NCBI Taxonomy" id="211502"/>
    <lineage>
        <taxon>Bacteria</taxon>
        <taxon>Pseudomonadati</taxon>
        <taxon>Pseudomonadota</taxon>
        <taxon>Betaproteobacteria</taxon>
        <taxon>Neisseriales</taxon>
        <taxon>Neisseriaceae</taxon>
        <taxon>Conchiformibius</taxon>
    </lineage>
</organism>
<gene>
    <name evidence="7" type="primary">lysM</name>
    <name evidence="7" type="ORF">LVJ77_06995</name>
</gene>
<proteinExistence type="predicted"/>
<dbReference type="EMBL" id="CP091521">
    <property type="protein sequence ID" value="UOP04186.1"/>
    <property type="molecule type" value="Genomic_DNA"/>
</dbReference>
<dbReference type="PROSITE" id="PS50914">
    <property type="entry name" value="BON"/>
    <property type="match status" value="1"/>
</dbReference>
<dbReference type="Proteomes" id="UP000831534">
    <property type="component" value="Chromosome"/>
</dbReference>
<dbReference type="PANTHER" id="PTHR34700:SF8">
    <property type="entry name" value="POTASSIUM BINDING PROTEIN KBP"/>
    <property type="match status" value="1"/>
</dbReference>
<dbReference type="Gene3D" id="3.30.1340.30">
    <property type="match status" value="1"/>
</dbReference>
<dbReference type="PROSITE" id="PS51782">
    <property type="entry name" value="LYSM"/>
    <property type="match status" value="1"/>
</dbReference>
<evidence type="ECO:0000313" key="8">
    <source>
        <dbReference type="Proteomes" id="UP000831534"/>
    </source>
</evidence>
<evidence type="ECO:0000256" key="1">
    <source>
        <dbReference type="ARBA" id="ARBA00004496"/>
    </source>
</evidence>
<dbReference type="SMART" id="SM00257">
    <property type="entry name" value="LysM"/>
    <property type="match status" value="1"/>
</dbReference>
<keyword evidence="8" id="KW-1185">Reference proteome</keyword>
<dbReference type="KEGG" id="ckh:LVJ77_06995"/>
<dbReference type="FunFam" id="3.10.350.10:FF:000001">
    <property type="entry name" value="Peptidoglycan-binding protein LysM"/>
    <property type="match status" value="1"/>
</dbReference>
<comment type="subcellular location">
    <subcellularLocation>
        <location evidence="1">Cytoplasm</location>
    </subcellularLocation>
</comment>
<dbReference type="GO" id="GO:0005737">
    <property type="term" value="C:cytoplasm"/>
    <property type="evidence" value="ECO:0007669"/>
    <property type="project" value="UniProtKB-SubCell"/>
</dbReference>
<dbReference type="RefSeq" id="WP_027009953.1">
    <property type="nucleotide sequence ID" value="NZ_CP091521.1"/>
</dbReference>
<feature type="domain" description="LysM" evidence="6">
    <location>
        <begin position="130"/>
        <end position="179"/>
    </location>
</feature>